<keyword evidence="4" id="KW-0472">Membrane</keyword>
<dbReference type="EMBL" id="JAODOP010000004">
    <property type="protein sequence ID" value="MEF3833705.1"/>
    <property type="molecule type" value="Genomic_DNA"/>
</dbReference>
<evidence type="ECO:0000256" key="5">
    <source>
        <dbReference type="ARBA" id="ARBA00023237"/>
    </source>
</evidence>
<evidence type="ECO:0000259" key="6">
    <source>
        <dbReference type="Pfam" id="PF07980"/>
    </source>
</evidence>
<keyword evidence="3" id="KW-0732">Signal</keyword>
<dbReference type="InterPro" id="IPR012944">
    <property type="entry name" value="SusD_RagB_dom"/>
</dbReference>
<evidence type="ECO:0000256" key="4">
    <source>
        <dbReference type="ARBA" id="ARBA00023136"/>
    </source>
</evidence>
<dbReference type="InterPro" id="IPR033985">
    <property type="entry name" value="SusD-like_N"/>
</dbReference>
<dbReference type="PROSITE" id="PS51257">
    <property type="entry name" value="PROKAR_LIPOPROTEIN"/>
    <property type="match status" value="1"/>
</dbReference>
<name>A0ABU7XSK9_9FLAO</name>
<dbReference type="Pfam" id="PF14322">
    <property type="entry name" value="SusD-like_3"/>
    <property type="match status" value="1"/>
</dbReference>
<dbReference type="Gene3D" id="1.25.40.390">
    <property type="match status" value="1"/>
</dbReference>
<accession>A0ABU7XSK9</accession>
<sequence>MKKIIKFIFCLALFAGCEDAIDIDQVGRITTDVAFQNLNDLRDGLIGVYTKYDLVQDIAHSSTFTDELSVGFISGGQRVNDYQFILDATSLAAFTFWQRSYEEINEATRLILAAESVSLESEEQEDYNNILGQAHALRAYSHFKLLSYYSTDLTDDNALGVIAVDFVPLISDVFPRNTNGEVFALIEGDLQKAESLLLEQSNATFISKDFVTALRARMATYRGQYSMAATYAQQLLDRYPIASRGQYTNMFLDADNTEIIFKLERTRGDIFDRAGNGVSNMASQSRAGAKFAFTNETINGGPYFEIGRSLFNLFDQDDIRFDVNVGPESIISPDYQNAADFENEDILLVHKYPGSETQPLMNDLKVFRSSEMLLILAEAAADGGNINGAANSTSAYIKQLRDARFTTVQPLPTYANETEAFAAILNERRIELAFEGHRFHDLKRLGVRANQDVLRDPLDCNAIGVNGACSLPATDHRFTLPIPQAELIANPNIREQQNSGY</sequence>
<comment type="caution">
    <text evidence="8">The sequence shown here is derived from an EMBL/GenBank/DDBJ whole genome shotgun (WGS) entry which is preliminary data.</text>
</comment>
<gene>
    <name evidence="8" type="ORF">N1F79_11230</name>
</gene>
<evidence type="ECO:0000313" key="8">
    <source>
        <dbReference type="EMBL" id="MEF3833705.1"/>
    </source>
</evidence>
<keyword evidence="5" id="KW-0998">Cell outer membrane</keyword>
<proteinExistence type="inferred from homology"/>
<evidence type="ECO:0000256" key="1">
    <source>
        <dbReference type="ARBA" id="ARBA00004442"/>
    </source>
</evidence>
<comment type="subcellular location">
    <subcellularLocation>
        <location evidence="1">Cell outer membrane</location>
    </subcellularLocation>
</comment>
<dbReference type="Proteomes" id="UP001337305">
    <property type="component" value="Unassembled WGS sequence"/>
</dbReference>
<reference evidence="8 9" key="1">
    <citation type="submission" date="2022-09" db="EMBL/GenBank/DDBJ databases">
        <title>Genome sequencing of Flavivirga sp. MEBiC05379.</title>
        <authorList>
            <person name="Oh H.-M."/>
            <person name="Kwon K.K."/>
            <person name="Park M.J."/>
            <person name="Yang S.-H."/>
        </authorList>
    </citation>
    <scope>NUCLEOTIDE SEQUENCE [LARGE SCALE GENOMIC DNA]</scope>
    <source>
        <strain evidence="8 9">MEBiC05379</strain>
    </source>
</reference>
<evidence type="ECO:0000313" key="9">
    <source>
        <dbReference type="Proteomes" id="UP001337305"/>
    </source>
</evidence>
<evidence type="ECO:0000256" key="3">
    <source>
        <dbReference type="ARBA" id="ARBA00022729"/>
    </source>
</evidence>
<dbReference type="Pfam" id="PF07980">
    <property type="entry name" value="SusD_RagB"/>
    <property type="match status" value="1"/>
</dbReference>
<keyword evidence="9" id="KW-1185">Reference proteome</keyword>
<organism evidence="8 9">
    <name type="scientific">Flavivirga spongiicola</name>
    <dbReference type="NCBI Taxonomy" id="421621"/>
    <lineage>
        <taxon>Bacteria</taxon>
        <taxon>Pseudomonadati</taxon>
        <taxon>Bacteroidota</taxon>
        <taxon>Flavobacteriia</taxon>
        <taxon>Flavobacteriales</taxon>
        <taxon>Flavobacteriaceae</taxon>
        <taxon>Flavivirga</taxon>
    </lineage>
</organism>
<comment type="similarity">
    <text evidence="2">Belongs to the SusD family.</text>
</comment>
<feature type="domain" description="SusD-like N-terminal" evidence="7">
    <location>
        <begin position="59"/>
        <end position="205"/>
    </location>
</feature>
<dbReference type="InterPro" id="IPR011990">
    <property type="entry name" value="TPR-like_helical_dom_sf"/>
</dbReference>
<dbReference type="RefSeq" id="WP_303306045.1">
    <property type="nucleotide sequence ID" value="NZ_JAODOP010000004.1"/>
</dbReference>
<protein>
    <submittedName>
        <fullName evidence="8">RagB/SusD family nutrient uptake outer membrane protein</fullName>
    </submittedName>
</protein>
<feature type="domain" description="RagB/SusD" evidence="6">
    <location>
        <begin position="302"/>
        <end position="501"/>
    </location>
</feature>
<evidence type="ECO:0000256" key="2">
    <source>
        <dbReference type="ARBA" id="ARBA00006275"/>
    </source>
</evidence>
<evidence type="ECO:0000259" key="7">
    <source>
        <dbReference type="Pfam" id="PF14322"/>
    </source>
</evidence>
<dbReference type="SUPFAM" id="SSF48452">
    <property type="entry name" value="TPR-like"/>
    <property type="match status" value="1"/>
</dbReference>